<feature type="compositionally biased region" description="Polar residues" evidence="1">
    <location>
        <begin position="219"/>
        <end position="231"/>
    </location>
</feature>
<evidence type="ECO:0000313" key="3">
    <source>
        <dbReference type="Proteomes" id="UP001295740"/>
    </source>
</evidence>
<dbReference type="AlphaFoldDB" id="A0AAI8YKN0"/>
<feature type="compositionally biased region" description="Polar residues" evidence="1">
    <location>
        <begin position="269"/>
        <end position="278"/>
    </location>
</feature>
<reference evidence="2" key="1">
    <citation type="submission" date="2023-10" db="EMBL/GenBank/DDBJ databases">
        <authorList>
            <person name="Hackl T."/>
        </authorList>
    </citation>
    <scope>NUCLEOTIDE SEQUENCE</scope>
</reference>
<feature type="region of interest" description="Disordered" evidence="1">
    <location>
        <begin position="886"/>
        <end position="958"/>
    </location>
</feature>
<feature type="region of interest" description="Disordered" evidence="1">
    <location>
        <begin position="1121"/>
        <end position="1150"/>
    </location>
</feature>
<feature type="compositionally biased region" description="Basic and acidic residues" evidence="1">
    <location>
        <begin position="445"/>
        <end position="459"/>
    </location>
</feature>
<feature type="region of interest" description="Disordered" evidence="1">
    <location>
        <begin position="491"/>
        <end position="512"/>
    </location>
</feature>
<feature type="compositionally biased region" description="Basic and acidic residues" evidence="1">
    <location>
        <begin position="756"/>
        <end position="768"/>
    </location>
</feature>
<dbReference type="EMBL" id="CAUWAG010000018">
    <property type="protein sequence ID" value="CAJ2510787.1"/>
    <property type="molecule type" value="Genomic_DNA"/>
</dbReference>
<evidence type="ECO:0000256" key="1">
    <source>
        <dbReference type="SAM" id="MobiDB-lite"/>
    </source>
</evidence>
<dbReference type="Proteomes" id="UP001295740">
    <property type="component" value="Unassembled WGS sequence"/>
</dbReference>
<organism evidence="2 3">
    <name type="scientific">Anthostomella pinea</name>
    <dbReference type="NCBI Taxonomy" id="933095"/>
    <lineage>
        <taxon>Eukaryota</taxon>
        <taxon>Fungi</taxon>
        <taxon>Dikarya</taxon>
        <taxon>Ascomycota</taxon>
        <taxon>Pezizomycotina</taxon>
        <taxon>Sordariomycetes</taxon>
        <taxon>Xylariomycetidae</taxon>
        <taxon>Xylariales</taxon>
        <taxon>Xylariaceae</taxon>
        <taxon>Anthostomella</taxon>
    </lineage>
</organism>
<feature type="compositionally biased region" description="Low complexity" evidence="1">
    <location>
        <begin position="780"/>
        <end position="789"/>
    </location>
</feature>
<feature type="compositionally biased region" description="Polar residues" evidence="1">
    <location>
        <begin position="945"/>
        <end position="955"/>
    </location>
</feature>
<protein>
    <submittedName>
        <fullName evidence="2">Uu.00g064120.m01.CDS01</fullName>
    </submittedName>
</protein>
<name>A0AAI8YKN0_9PEZI</name>
<feature type="region of interest" description="Disordered" evidence="1">
    <location>
        <begin position="408"/>
        <end position="478"/>
    </location>
</feature>
<feature type="region of interest" description="Disordered" evidence="1">
    <location>
        <begin position="756"/>
        <end position="800"/>
    </location>
</feature>
<feature type="compositionally biased region" description="Polar residues" evidence="1">
    <location>
        <begin position="238"/>
        <end position="250"/>
    </location>
</feature>
<accession>A0AAI8YKN0</accession>
<keyword evidence="3" id="KW-1185">Reference proteome</keyword>
<evidence type="ECO:0000313" key="2">
    <source>
        <dbReference type="EMBL" id="CAJ2510787.1"/>
    </source>
</evidence>
<feature type="region of interest" description="Disordered" evidence="1">
    <location>
        <begin position="194"/>
        <end position="286"/>
    </location>
</feature>
<sequence length="1150" mass="123895">MEGHHMDVDAWRHVRLGDEPIYCAAPSPPNPRDLICAGSDDELDDAAKLAKRTRYEEQGLRYLRGMPLRIMSASLRGPFDQTSGWQNPWLPKLSSIAVPPIAARPQSKHLPAIEPALYKEIASVPEVEDGTTPGHDNSMLCHLPSPQSHRELELDSNILDAEKRVQIEAWADSLPAGTLGRDEFWVPDQDLVEQEGGLSRKRPAGDDWLKKKASKRSRPNNSQSTGAASTPTPLPAMQPSSGSVSAVGKSTHNKEKASILAKKAASRSFEMTTPSSSADHGRKEPVRRVLEASARGDTTVSDDDNNEIDVPQVNENAVSGAPSSTTSATADPSLHTVFEETPGWSTVDDSTVPKKQGYARNADEQTVVENVLEQQPMDRQAEQYQEEEGDTNFESCADQSFQYRARLPKQSTPPPAAENSSPSQTGIPEATPHTNAVHVPSAPDSEERTLIERVEDASETHISVNGMLSGKSENSKSIGNADIAQSGLANMKSSDDQMESIKPTNPVQADEATASALSVNTIETASGNTSPPNVSEAEHHVPVPQTVHEVKMGRSTFSAGSDPVPQTIQEVKMGHGPNSSVPQTVHEVKVGHGQTFSAGSDLVFDEGSTLIGDPMDVDQPGGDGTHNPPMVLYAIKSPNGAKSHARIAADALDMIENMNPTEASKGEANCMVDPAVVPRSQSKSSDAQPVNMSSLVSAGTSEAKKSIPVIGVKEVFEGDGEGEQIQPSPSEPMQAVGRKSPWGSFVLADTYLEIDDVKPDPKEEDRGSSLRSPTHINVLSSPVGSPGSPNIRPSQQSPWAEGTVAPVTVAIQQQGTVVVAETATATLEFASPGSDAQSPWNESNEHSLFSRDSLLPSLPGYKITPQRLQLQRVPTALGPQQRALGMMDISPSTPMEHGSRQSTPDPEISIKSFAKFNTPSSPRRQQRPTYRFSSTGQRRGILTGATPSNPWSNTRSNRRVSFAPLPDEEDDAVALPPSRVTRAASPPPPTSVRTIDEDVDGKFRNHFNAVDRRAIGEDMPRFRLQPRLLPSSSQQRAVSPAIDAMAEAFRAADARQDIRSESKAEVAAPLVDVAAPMAEVTSDAPQSPWQDHSEVVDDVADVMGNLDSFLDAWDVDVEMDKAREEAKEDEDRRRRSANEMDTLHGMGILG</sequence>
<comment type="caution">
    <text evidence="2">The sequence shown here is derived from an EMBL/GenBank/DDBJ whole genome shotgun (WGS) entry which is preliminary data.</text>
</comment>
<gene>
    <name evidence="2" type="ORF">KHLLAP_LOCUS11255</name>
</gene>
<proteinExistence type="predicted"/>
<feature type="compositionally biased region" description="Polar residues" evidence="1">
    <location>
        <begin position="769"/>
        <end position="779"/>
    </location>
</feature>
<feature type="compositionally biased region" description="Basic and acidic residues" evidence="1">
    <location>
        <begin position="1121"/>
        <end position="1142"/>
    </location>
</feature>
<feature type="compositionally biased region" description="Polar residues" evidence="1">
    <location>
        <begin position="915"/>
        <end position="937"/>
    </location>
</feature>
<feature type="region of interest" description="Disordered" evidence="1">
    <location>
        <begin position="373"/>
        <end position="392"/>
    </location>
</feature>